<keyword evidence="2 6" id="KW-0812">Transmembrane</keyword>
<keyword evidence="3 6" id="KW-1133">Transmembrane helix</keyword>
<evidence type="ECO:0000256" key="3">
    <source>
        <dbReference type="ARBA" id="ARBA00022989"/>
    </source>
</evidence>
<keyword evidence="4 6" id="KW-0472">Membrane</keyword>
<dbReference type="InterPro" id="IPR005821">
    <property type="entry name" value="Ion_trans_dom"/>
</dbReference>
<feature type="region of interest" description="Disordered" evidence="5">
    <location>
        <begin position="230"/>
        <end position="257"/>
    </location>
</feature>
<protein>
    <recommendedName>
        <fullName evidence="7">Ion transport domain-containing protein</fullName>
    </recommendedName>
</protein>
<dbReference type="PANTHER" id="PTHR38483:SF1">
    <property type="entry name" value="ION TRANSPORT DOMAIN-CONTAINING PROTEIN"/>
    <property type="match status" value="1"/>
</dbReference>
<dbReference type="GO" id="GO:0005216">
    <property type="term" value="F:monoatomic ion channel activity"/>
    <property type="evidence" value="ECO:0007669"/>
    <property type="project" value="InterPro"/>
</dbReference>
<evidence type="ECO:0000313" key="9">
    <source>
        <dbReference type="Proteomes" id="UP001217582"/>
    </source>
</evidence>
<feature type="compositionally biased region" description="Polar residues" evidence="5">
    <location>
        <begin position="243"/>
        <end position="257"/>
    </location>
</feature>
<dbReference type="EMBL" id="CP119917">
    <property type="protein sequence ID" value="WFD15103.1"/>
    <property type="molecule type" value="Genomic_DNA"/>
</dbReference>
<sequence length="278" mass="31022">MSSMSRTLLGESNRNSLVPASDARGAYHPAPVLDEPYGVDVLAPAYEMRDGRTDFRYSMSREEMLKGLANRFVHSTTYLYLYATMAVLSLVTVIFSLLWTCPGPAFYILELLVNVILVAEVCVRFVAYGRNFWKSTYNIIDLFLVVLCILTLIILFVGHGCSPIAERPGMSEELLDSVLLIVRNVMQCMRLISVIRRSGYNVASRITAIDLSDAHDYNLDLDLEHESSQALQRMRDGGDHHSSGNGWSPQTRPETLVSNHPNESVIAMDSAELDDAPL</sequence>
<keyword evidence="9" id="KW-1185">Reference proteome</keyword>
<dbReference type="SUPFAM" id="SSF81324">
    <property type="entry name" value="Voltage-gated potassium channels"/>
    <property type="match status" value="1"/>
</dbReference>
<dbReference type="PANTHER" id="PTHR38483">
    <property type="entry name" value="CHROMOSOME 1, WHOLE GENOME SHOTGUN SEQUENCE"/>
    <property type="match status" value="1"/>
</dbReference>
<dbReference type="InterPro" id="IPR027359">
    <property type="entry name" value="Volt_channel_dom_sf"/>
</dbReference>
<dbReference type="Proteomes" id="UP001217582">
    <property type="component" value="Chromosome 2"/>
</dbReference>
<evidence type="ECO:0000313" key="8">
    <source>
        <dbReference type="EMBL" id="WFD15103.1"/>
    </source>
</evidence>
<feature type="transmembrane region" description="Helical" evidence="6">
    <location>
        <begin position="105"/>
        <end position="127"/>
    </location>
</feature>
<dbReference type="AlphaFoldDB" id="A0AAJ5YZ49"/>
<feature type="transmembrane region" description="Helical" evidence="6">
    <location>
        <begin position="79"/>
        <end position="99"/>
    </location>
</feature>
<feature type="transmembrane region" description="Helical" evidence="6">
    <location>
        <begin position="139"/>
        <end position="158"/>
    </location>
</feature>
<gene>
    <name evidence="8" type="ORF">MARU1_001118</name>
</gene>
<evidence type="ECO:0000256" key="1">
    <source>
        <dbReference type="ARBA" id="ARBA00004141"/>
    </source>
</evidence>
<comment type="subcellular location">
    <subcellularLocation>
        <location evidence="1">Membrane</location>
        <topology evidence="1">Multi-pass membrane protein</topology>
    </subcellularLocation>
</comment>
<evidence type="ECO:0000256" key="6">
    <source>
        <dbReference type="SAM" id="Phobius"/>
    </source>
</evidence>
<dbReference type="Pfam" id="PF00520">
    <property type="entry name" value="Ion_trans"/>
    <property type="match status" value="1"/>
</dbReference>
<evidence type="ECO:0000256" key="4">
    <source>
        <dbReference type="ARBA" id="ARBA00023136"/>
    </source>
</evidence>
<evidence type="ECO:0000256" key="5">
    <source>
        <dbReference type="SAM" id="MobiDB-lite"/>
    </source>
</evidence>
<evidence type="ECO:0000259" key="7">
    <source>
        <dbReference type="Pfam" id="PF00520"/>
    </source>
</evidence>
<organism evidence="8 9">
    <name type="scientific">Malassezia arunalokei</name>
    <dbReference type="NCBI Taxonomy" id="1514897"/>
    <lineage>
        <taxon>Eukaryota</taxon>
        <taxon>Fungi</taxon>
        <taxon>Dikarya</taxon>
        <taxon>Basidiomycota</taxon>
        <taxon>Ustilaginomycotina</taxon>
        <taxon>Malasseziomycetes</taxon>
        <taxon>Malasseziales</taxon>
        <taxon>Malasseziaceae</taxon>
        <taxon>Malassezia</taxon>
    </lineage>
</organism>
<dbReference type="Gene3D" id="1.20.120.350">
    <property type="entry name" value="Voltage-gated potassium channels. Chain C"/>
    <property type="match status" value="1"/>
</dbReference>
<feature type="domain" description="Ion transport" evidence="7">
    <location>
        <begin position="84"/>
        <end position="198"/>
    </location>
</feature>
<reference evidence="8 9" key="1">
    <citation type="submission" date="2023-03" db="EMBL/GenBank/DDBJ databases">
        <title>Mating type loci evolution in Malassezia.</title>
        <authorList>
            <person name="Coelho M.A."/>
        </authorList>
    </citation>
    <scope>NUCLEOTIDE SEQUENCE [LARGE SCALE GENOMIC DNA]</scope>
    <source>
        <strain evidence="8 9">CBS 13387</strain>
    </source>
</reference>
<feature type="compositionally biased region" description="Basic and acidic residues" evidence="5">
    <location>
        <begin position="230"/>
        <end position="242"/>
    </location>
</feature>
<accession>A0AAJ5YZ49</accession>
<dbReference type="GO" id="GO:0016020">
    <property type="term" value="C:membrane"/>
    <property type="evidence" value="ECO:0007669"/>
    <property type="project" value="UniProtKB-SubCell"/>
</dbReference>
<proteinExistence type="predicted"/>
<evidence type="ECO:0000256" key="2">
    <source>
        <dbReference type="ARBA" id="ARBA00022692"/>
    </source>
</evidence>
<name>A0AAJ5YZ49_9BASI</name>